<evidence type="ECO:0000313" key="2">
    <source>
        <dbReference type="EMBL" id="PIE20391.1"/>
    </source>
</evidence>
<protein>
    <recommendedName>
        <fullName evidence="4">Rap1a immunity protein domain-containing protein</fullName>
    </recommendedName>
</protein>
<dbReference type="AlphaFoldDB" id="A0A2G6JAC9"/>
<keyword evidence="1" id="KW-0732">Signal</keyword>
<reference evidence="2 3" key="1">
    <citation type="submission" date="2017-10" db="EMBL/GenBank/DDBJ databases">
        <title>Novel microbial diversity and functional potential in the marine mammal oral microbiome.</title>
        <authorList>
            <person name="Dudek N.K."/>
            <person name="Sun C.L."/>
            <person name="Burstein D."/>
            <person name="Kantor R.S."/>
            <person name="Aliaga Goltsman D.S."/>
            <person name="Bik E.M."/>
            <person name="Thomas B.C."/>
            <person name="Banfield J.F."/>
            <person name="Relman D.A."/>
        </authorList>
    </citation>
    <scope>NUCLEOTIDE SEQUENCE [LARGE SCALE GENOMIC DNA]</scope>
    <source>
        <strain evidence="2">DOLJORAL78_49_30</strain>
    </source>
</reference>
<name>A0A2G6JAC9_NEPCE</name>
<dbReference type="EMBL" id="PDSG01000008">
    <property type="protein sequence ID" value="PIE20391.1"/>
    <property type="molecule type" value="Genomic_DNA"/>
</dbReference>
<sequence length="136" mass="15028">MEAHMKRLTIVTTMIACLFTTPLYANDTGHSAAISRAYIKGFLAGAQLSDREIISRLDADKNKQPSGFFKRAYKTRVGERKPSIPATFFAGFCLPDDTISEKVVDNILAELSLNHSMSDTEKANAVFKAIQKKLPC</sequence>
<comment type="caution">
    <text evidence="2">The sequence shown here is derived from an EMBL/GenBank/DDBJ whole genome shotgun (WGS) entry which is preliminary data.</text>
</comment>
<gene>
    <name evidence="2" type="ORF">CSA61_02330</name>
</gene>
<proteinExistence type="predicted"/>
<dbReference type="Proteomes" id="UP000242733">
    <property type="component" value="Unassembled WGS sequence"/>
</dbReference>
<feature type="signal peptide" evidence="1">
    <location>
        <begin position="1"/>
        <end position="25"/>
    </location>
</feature>
<evidence type="ECO:0008006" key="4">
    <source>
        <dbReference type="Google" id="ProtNLM"/>
    </source>
</evidence>
<feature type="chain" id="PRO_5013721166" description="Rap1a immunity protein domain-containing protein" evidence="1">
    <location>
        <begin position="26"/>
        <end position="136"/>
    </location>
</feature>
<evidence type="ECO:0000313" key="3">
    <source>
        <dbReference type="Proteomes" id="UP000242733"/>
    </source>
</evidence>
<organism evidence="2 3">
    <name type="scientific">Neptuniibacter caesariensis</name>
    <dbReference type="NCBI Taxonomy" id="207954"/>
    <lineage>
        <taxon>Bacteria</taxon>
        <taxon>Pseudomonadati</taxon>
        <taxon>Pseudomonadota</taxon>
        <taxon>Gammaproteobacteria</taxon>
        <taxon>Oceanospirillales</taxon>
        <taxon>Oceanospirillaceae</taxon>
        <taxon>Neptuniibacter</taxon>
    </lineage>
</organism>
<accession>A0A2G6JAC9</accession>
<evidence type="ECO:0000256" key="1">
    <source>
        <dbReference type="SAM" id="SignalP"/>
    </source>
</evidence>